<name>A0A6C0IRS5_9ZZZZ</name>
<evidence type="ECO:0008006" key="3">
    <source>
        <dbReference type="Google" id="ProtNLM"/>
    </source>
</evidence>
<organism evidence="2">
    <name type="scientific">viral metagenome</name>
    <dbReference type="NCBI Taxonomy" id="1070528"/>
    <lineage>
        <taxon>unclassified sequences</taxon>
        <taxon>metagenomes</taxon>
        <taxon>organismal metagenomes</taxon>
    </lineage>
</organism>
<reference evidence="2" key="1">
    <citation type="journal article" date="2020" name="Nature">
        <title>Giant virus diversity and host interactions through global metagenomics.</title>
        <authorList>
            <person name="Schulz F."/>
            <person name="Roux S."/>
            <person name="Paez-Espino D."/>
            <person name="Jungbluth S."/>
            <person name="Walsh D.A."/>
            <person name="Denef V.J."/>
            <person name="McMahon K.D."/>
            <person name="Konstantinidis K.T."/>
            <person name="Eloe-Fadrosh E.A."/>
            <person name="Kyrpides N.C."/>
            <person name="Woyke T."/>
        </authorList>
    </citation>
    <scope>NUCLEOTIDE SEQUENCE</scope>
    <source>
        <strain evidence="2">GVMAG-M-3300024261-37</strain>
    </source>
</reference>
<keyword evidence="1" id="KW-0472">Membrane</keyword>
<proteinExistence type="predicted"/>
<dbReference type="Pfam" id="PF09945">
    <property type="entry name" value="DUF2177"/>
    <property type="match status" value="1"/>
</dbReference>
<evidence type="ECO:0000256" key="1">
    <source>
        <dbReference type="SAM" id="Phobius"/>
    </source>
</evidence>
<evidence type="ECO:0000313" key="2">
    <source>
        <dbReference type="EMBL" id="QHT95215.1"/>
    </source>
</evidence>
<dbReference type="InterPro" id="IPR018687">
    <property type="entry name" value="DUF2177_membr"/>
</dbReference>
<feature type="transmembrane region" description="Helical" evidence="1">
    <location>
        <begin position="123"/>
        <end position="140"/>
    </location>
</feature>
<accession>A0A6C0IRS5</accession>
<feature type="transmembrane region" description="Helical" evidence="1">
    <location>
        <begin position="25"/>
        <end position="44"/>
    </location>
</feature>
<dbReference type="EMBL" id="MN740236">
    <property type="protein sequence ID" value="QHT95215.1"/>
    <property type="molecule type" value="Genomic_DNA"/>
</dbReference>
<keyword evidence="1" id="KW-0812">Transmembrane</keyword>
<feature type="transmembrane region" description="Helical" evidence="1">
    <location>
        <begin position="90"/>
        <end position="111"/>
    </location>
</feature>
<sequence>MLPDLQSINLFNIPLQRKQQMFKEFFILFVILFGIDFFFIKYFLGPIFADNIKNIQGSPMSVRYLPAAWAWLATVSTLYFFIILDNKSPAQAALLGFLVYSVFDGTNAAILKKYSLKAFTIDILWGTTLFFLTTLIFNYIKPSIQ</sequence>
<feature type="transmembrane region" description="Helical" evidence="1">
    <location>
        <begin position="64"/>
        <end position="84"/>
    </location>
</feature>
<keyword evidence="1" id="KW-1133">Transmembrane helix</keyword>
<protein>
    <recommendedName>
        <fullName evidence="3">DUF2177 family protein</fullName>
    </recommendedName>
</protein>
<dbReference type="AlphaFoldDB" id="A0A6C0IRS5"/>